<dbReference type="Gene3D" id="3.90.870.10">
    <property type="entry name" value="DHBP synthase"/>
    <property type="match status" value="1"/>
</dbReference>
<comment type="caution">
    <text evidence="4">The sequence shown here is derived from an EMBL/GenBank/DDBJ whole genome shotgun (WGS) entry which is preliminary data.</text>
</comment>
<evidence type="ECO:0000313" key="4">
    <source>
        <dbReference type="EMBL" id="KAF9886554.1"/>
    </source>
</evidence>
<keyword evidence="2" id="KW-0812">Transmembrane</keyword>
<dbReference type="Proteomes" id="UP001194746">
    <property type="component" value="Unassembled WGS sequence"/>
</dbReference>
<evidence type="ECO:0000259" key="3">
    <source>
        <dbReference type="PROSITE" id="PS51163"/>
    </source>
</evidence>
<dbReference type="PROSITE" id="PS51163">
    <property type="entry name" value="YRDC"/>
    <property type="match status" value="1"/>
</dbReference>
<dbReference type="InterPro" id="IPR017945">
    <property type="entry name" value="DHBP_synth_RibB-like_a/b_dom"/>
</dbReference>
<keyword evidence="2" id="KW-1133">Transmembrane helix</keyword>
<feature type="transmembrane region" description="Helical" evidence="2">
    <location>
        <begin position="27"/>
        <end position="51"/>
    </location>
</feature>
<protein>
    <recommendedName>
        <fullName evidence="1">Threonylcarbamoyl-AMP synthase</fullName>
    </recommendedName>
</protein>
<dbReference type="SUPFAM" id="SSF55821">
    <property type="entry name" value="YrdC/RibB"/>
    <property type="match status" value="1"/>
</dbReference>
<reference evidence="4" key="1">
    <citation type="journal article" date="2019" name="Beilstein J. Org. Chem.">
        <title>Nanangenines: drimane sesquiterpenoids as the dominant metabolite cohort of a novel Australian fungus, Aspergillus nanangensis.</title>
        <authorList>
            <person name="Lacey H.J."/>
            <person name="Gilchrist C.L.M."/>
            <person name="Crombie A."/>
            <person name="Kalaitzis J.A."/>
            <person name="Vuong D."/>
            <person name="Rutledge P.J."/>
            <person name="Turner P."/>
            <person name="Pitt J.I."/>
            <person name="Lacey E."/>
            <person name="Chooi Y.H."/>
            <person name="Piggott A.M."/>
        </authorList>
    </citation>
    <scope>NUCLEOTIDE SEQUENCE</scope>
    <source>
        <strain evidence="4">MST-FP2251</strain>
    </source>
</reference>
<dbReference type="EMBL" id="VCAU01000075">
    <property type="protein sequence ID" value="KAF9886554.1"/>
    <property type="molecule type" value="Genomic_DNA"/>
</dbReference>
<accession>A0AAD4CHG2</accession>
<keyword evidence="5" id="KW-1185">Reference proteome</keyword>
<evidence type="ECO:0000256" key="2">
    <source>
        <dbReference type="SAM" id="Phobius"/>
    </source>
</evidence>
<evidence type="ECO:0000313" key="5">
    <source>
        <dbReference type="Proteomes" id="UP001194746"/>
    </source>
</evidence>
<proteinExistence type="predicted"/>
<gene>
    <name evidence="4" type="ORF">FE257_011326</name>
</gene>
<dbReference type="GO" id="GO:0003725">
    <property type="term" value="F:double-stranded RNA binding"/>
    <property type="evidence" value="ECO:0007669"/>
    <property type="project" value="InterPro"/>
</dbReference>
<feature type="domain" description="YrdC-like" evidence="3">
    <location>
        <begin position="17"/>
        <end position="215"/>
    </location>
</feature>
<dbReference type="AlphaFoldDB" id="A0AAD4CHG2"/>
<dbReference type="Pfam" id="PF01300">
    <property type="entry name" value="Sua5_yciO_yrdC"/>
    <property type="match status" value="1"/>
</dbReference>
<reference evidence="4" key="2">
    <citation type="submission" date="2020-02" db="EMBL/GenBank/DDBJ databases">
        <authorList>
            <person name="Gilchrist C.L.M."/>
            <person name="Chooi Y.-H."/>
        </authorList>
    </citation>
    <scope>NUCLEOTIDE SEQUENCE</scope>
    <source>
        <strain evidence="4">MST-FP2251</strain>
    </source>
</reference>
<dbReference type="InterPro" id="IPR006070">
    <property type="entry name" value="Sua5-like_dom"/>
</dbReference>
<name>A0AAD4CHG2_ASPNN</name>
<sequence>MALDSSAVRPEQILDIPSDARRVFSTLQAGGVAIIPVTVGYAVIATSPIALQKVFDTKQRKPHKRHAMVGSYDLHRSIHDLPPLQAGMVKLLAQDLNIPFAAIAPFRPDHPIIQSLGAETLAKSSVDGTIAILMNGGVLQDELARLAMEAGVPLMGSSANLTGRGTKRCVEDIEPEIIAAADVVIDYGCQPHVYPRTSSSMFDFKNMRVVRFGACYHVIQDAFRRWYGIRLPDDPGREALFSGHVGQEANQY</sequence>
<organism evidence="4 5">
    <name type="scientific">Aspergillus nanangensis</name>
    <dbReference type="NCBI Taxonomy" id="2582783"/>
    <lineage>
        <taxon>Eukaryota</taxon>
        <taxon>Fungi</taxon>
        <taxon>Dikarya</taxon>
        <taxon>Ascomycota</taxon>
        <taxon>Pezizomycotina</taxon>
        <taxon>Eurotiomycetes</taxon>
        <taxon>Eurotiomycetidae</taxon>
        <taxon>Eurotiales</taxon>
        <taxon>Aspergillaceae</taxon>
        <taxon>Aspergillus</taxon>
        <taxon>Aspergillus subgen. Circumdati</taxon>
    </lineage>
</organism>
<keyword evidence="2" id="KW-0472">Membrane</keyword>
<evidence type="ECO:0000256" key="1">
    <source>
        <dbReference type="ARBA" id="ARBA00015492"/>
    </source>
</evidence>